<dbReference type="OrthoDB" id="3565018at2759"/>
<dbReference type="Gene3D" id="2.40.70.10">
    <property type="entry name" value="Acid Proteases"/>
    <property type="match status" value="1"/>
</dbReference>
<feature type="compositionally biased region" description="Low complexity" evidence="1">
    <location>
        <begin position="395"/>
        <end position="424"/>
    </location>
</feature>
<gene>
    <name evidence="2" type="ORF">SAPIO_CDS2615</name>
</gene>
<dbReference type="VEuPathDB" id="FungiDB:SAPIO_CDS2615"/>
<dbReference type="PANTHER" id="PTHR35186">
    <property type="entry name" value="ANK_REP_REGION DOMAIN-CONTAINING PROTEIN"/>
    <property type="match status" value="1"/>
</dbReference>
<dbReference type="PANTHER" id="PTHR35186:SF4">
    <property type="entry name" value="PRION-INHIBITION AND PROPAGATION HELO DOMAIN-CONTAINING PROTEIN"/>
    <property type="match status" value="1"/>
</dbReference>
<evidence type="ECO:0000313" key="2">
    <source>
        <dbReference type="EMBL" id="KEZ45166.1"/>
    </source>
</evidence>
<evidence type="ECO:0000313" key="3">
    <source>
        <dbReference type="Proteomes" id="UP000028545"/>
    </source>
</evidence>
<dbReference type="KEGG" id="sapo:SAPIO_CDS2615"/>
<keyword evidence="3" id="KW-1185">Reference proteome</keyword>
<organism evidence="2 3">
    <name type="scientific">Pseudallescheria apiosperma</name>
    <name type="common">Scedosporium apiospermum</name>
    <dbReference type="NCBI Taxonomy" id="563466"/>
    <lineage>
        <taxon>Eukaryota</taxon>
        <taxon>Fungi</taxon>
        <taxon>Dikarya</taxon>
        <taxon>Ascomycota</taxon>
        <taxon>Pezizomycotina</taxon>
        <taxon>Sordariomycetes</taxon>
        <taxon>Hypocreomycetidae</taxon>
        <taxon>Microascales</taxon>
        <taxon>Microascaceae</taxon>
        <taxon>Scedosporium</taxon>
    </lineage>
</organism>
<protein>
    <submittedName>
        <fullName evidence="2">Uncharacterized protein</fullName>
    </submittedName>
</protein>
<evidence type="ECO:0000256" key="1">
    <source>
        <dbReference type="SAM" id="MobiDB-lite"/>
    </source>
</evidence>
<reference evidence="2 3" key="1">
    <citation type="journal article" date="2014" name="Genome Announc.">
        <title>Draft genome sequence of the pathogenic fungus Scedosporium apiospermum.</title>
        <authorList>
            <person name="Vandeputte P."/>
            <person name="Ghamrawi S."/>
            <person name="Rechenmann M."/>
            <person name="Iltis A."/>
            <person name="Giraud S."/>
            <person name="Fleury M."/>
            <person name="Thornton C."/>
            <person name="Delhaes L."/>
            <person name="Meyer W."/>
            <person name="Papon N."/>
            <person name="Bouchara J.P."/>
        </authorList>
    </citation>
    <scope>NUCLEOTIDE SEQUENCE [LARGE SCALE GENOMIC DNA]</scope>
    <source>
        <strain evidence="2 3">IHEM 14462</strain>
    </source>
</reference>
<proteinExistence type="predicted"/>
<dbReference type="GeneID" id="27721687"/>
<accession>A0A084GCV4</accession>
<dbReference type="Proteomes" id="UP000028545">
    <property type="component" value="Unassembled WGS sequence"/>
</dbReference>
<dbReference type="EMBL" id="JOWA01000086">
    <property type="protein sequence ID" value="KEZ45166.1"/>
    <property type="molecule type" value="Genomic_DNA"/>
</dbReference>
<comment type="caution">
    <text evidence="2">The sequence shown here is derived from an EMBL/GenBank/DDBJ whole genome shotgun (WGS) entry which is preliminary data.</text>
</comment>
<dbReference type="OMA" id="CGTKIWV"/>
<name>A0A084GCV4_PSEDA</name>
<feature type="region of interest" description="Disordered" evidence="1">
    <location>
        <begin position="378"/>
        <end position="441"/>
    </location>
</feature>
<dbReference type="AlphaFoldDB" id="A0A084GCV4"/>
<sequence length="441" mass="48563">MELVSITAGIIRPVIVGRQIVRSWASLGGPAWREADQIAREFEAQSAILQDTLEVLLYKAIAHAEIDELLSDPANPKWQSSEINEALKQRLGEFGNEVIVHHIQSLPETLKSLEESIRVITEKLKGSPWLSWRVKWALMQKGIRQALQDLSYFNRDFRFIAQTHLLHESIQASQGMYARQAIQNVNDVFEKFHCLQVIAQNAEAIATGEITDPVGVDDAFSLYSVETEAGREDEAATLSFLALSLEAANGTAPRLEKDALLDTGATACAISVSLARELQLDIEEDEEEREVHTAALNLTLRIAGKAQVKMRWKDSKGVRCGTKIWVYVVYGLCQAVLLSHDFIYNHPEVWHVARKVIRSAEELQVLWFKKRSAEDQKTQQGLRAKRLEENRARADASSPRAAGSAQSQGSSSPGASVAGSSSTSDPALALPSVAQSTGGGE</sequence>
<feature type="compositionally biased region" description="Basic and acidic residues" evidence="1">
    <location>
        <begin position="385"/>
        <end position="394"/>
    </location>
</feature>
<dbReference type="HOGENOM" id="CLU_716056_0_0_1"/>
<dbReference type="RefSeq" id="XP_016644965.1">
    <property type="nucleotide sequence ID" value="XM_016785589.1"/>
</dbReference>
<dbReference type="InterPro" id="IPR021109">
    <property type="entry name" value="Peptidase_aspartic_dom_sf"/>
</dbReference>